<dbReference type="EMBL" id="BARS01041724">
    <property type="protein sequence ID" value="GAG35344.1"/>
    <property type="molecule type" value="Genomic_DNA"/>
</dbReference>
<dbReference type="Pfam" id="PF04966">
    <property type="entry name" value="OprB"/>
    <property type="match status" value="1"/>
</dbReference>
<dbReference type="AlphaFoldDB" id="X0WWI8"/>
<sequence length="157" mass="17379">KGDYIYLGEIGLMADVDGMGKGVYRLSPWYAENGALGQTGEGVTFSFEQELAIDAAVFGRVAAANRRRTDIEAFVGGGIVFTKPFGFDRDQIGIAAGAGIPSDDDNRNYTYLVESYWQMQLTERFEFGPDIQVHIKPAADRDRDVLFVGGLRCMMRF</sequence>
<dbReference type="InterPro" id="IPR007049">
    <property type="entry name" value="Carb-sel_porin_OprB"/>
</dbReference>
<reference evidence="1" key="1">
    <citation type="journal article" date="2014" name="Front. Microbiol.">
        <title>High frequency of phylogenetically diverse reductive dehalogenase-homologous genes in deep subseafloor sedimentary metagenomes.</title>
        <authorList>
            <person name="Kawai M."/>
            <person name="Futagami T."/>
            <person name="Toyoda A."/>
            <person name="Takaki Y."/>
            <person name="Nishi S."/>
            <person name="Hori S."/>
            <person name="Arai W."/>
            <person name="Tsubouchi T."/>
            <person name="Morono Y."/>
            <person name="Uchiyama I."/>
            <person name="Ito T."/>
            <person name="Fujiyama A."/>
            <person name="Inagaki F."/>
            <person name="Takami H."/>
        </authorList>
    </citation>
    <scope>NUCLEOTIDE SEQUENCE</scope>
    <source>
        <strain evidence="1">Expedition CK06-06</strain>
    </source>
</reference>
<name>X0WWI8_9ZZZZ</name>
<protein>
    <recommendedName>
        <fullName evidence="2">Porin</fullName>
    </recommendedName>
</protein>
<dbReference type="GO" id="GO:0008643">
    <property type="term" value="P:carbohydrate transport"/>
    <property type="evidence" value="ECO:0007669"/>
    <property type="project" value="InterPro"/>
</dbReference>
<dbReference type="GO" id="GO:0016020">
    <property type="term" value="C:membrane"/>
    <property type="evidence" value="ECO:0007669"/>
    <property type="project" value="InterPro"/>
</dbReference>
<comment type="caution">
    <text evidence="1">The sequence shown here is derived from an EMBL/GenBank/DDBJ whole genome shotgun (WGS) entry which is preliminary data.</text>
</comment>
<dbReference type="Gene3D" id="2.40.160.180">
    <property type="entry name" value="Carbohydrate-selective porin OprB"/>
    <property type="match status" value="1"/>
</dbReference>
<dbReference type="GO" id="GO:0015288">
    <property type="term" value="F:porin activity"/>
    <property type="evidence" value="ECO:0007669"/>
    <property type="project" value="InterPro"/>
</dbReference>
<gene>
    <name evidence="1" type="ORF">S01H1_63408</name>
</gene>
<feature type="non-terminal residue" evidence="1">
    <location>
        <position position="1"/>
    </location>
</feature>
<dbReference type="InterPro" id="IPR038673">
    <property type="entry name" value="OprB_sf"/>
</dbReference>
<evidence type="ECO:0008006" key="2">
    <source>
        <dbReference type="Google" id="ProtNLM"/>
    </source>
</evidence>
<organism evidence="1">
    <name type="scientific">marine sediment metagenome</name>
    <dbReference type="NCBI Taxonomy" id="412755"/>
    <lineage>
        <taxon>unclassified sequences</taxon>
        <taxon>metagenomes</taxon>
        <taxon>ecological metagenomes</taxon>
    </lineage>
</organism>
<evidence type="ECO:0000313" key="1">
    <source>
        <dbReference type="EMBL" id="GAG35344.1"/>
    </source>
</evidence>
<accession>X0WWI8</accession>
<proteinExistence type="predicted"/>